<feature type="transmembrane region" description="Helical" evidence="4">
    <location>
        <begin position="301"/>
        <end position="321"/>
    </location>
</feature>
<evidence type="ECO:0000256" key="3">
    <source>
        <dbReference type="SAM" id="MobiDB-lite"/>
    </source>
</evidence>
<proteinExistence type="inferred from homology"/>
<keyword evidence="4" id="KW-1133">Transmembrane helix</keyword>
<dbReference type="Pfam" id="PF07690">
    <property type="entry name" value="MFS_1"/>
    <property type="match status" value="1"/>
</dbReference>
<accession>A0A553HL79</accession>
<keyword evidence="7" id="KW-1185">Reference proteome</keyword>
<comment type="subcellular location">
    <subcellularLocation>
        <location evidence="1">Membrane</location>
        <topology evidence="1">Multi-pass membrane protein</topology>
    </subcellularLocation>
</comment>
<keyword evidence="4" id="KW-0812">Transmembrane</keyword>
<dbReference type="OrthoDB" id="6509908at2759"/>
<feature type="transmembrane region" description="Helical" evidence="4">
    <location>
        <begin position="364"/>
        <end position="385"/>
    </location>
</feature>
<evidence type="ECO:0000256" key="2">
    <source>
        <dbReference type="ARBA" id="ARBA00006727"/>
    </source>
</evidence>
<feature type="transmembrane region" description="Helical" evidence="4">
    <location>
        <begin position="162"/>
        <end position="183"/>
    </location>
</feature>
<reference evidence="7" key="1">
    <citation type="submission" date="2019-06" db="EMBL/GenBank/DDBJ databases">
        <title>Draft genome sequence of the griseofulvin-producing fungus Xylaria cubensis strain G536.</title>
        <authorList>
            <person name="Mead M.E."/>
            <person name="Raja H.A."/>
            <person name="Steenwyk J.L."/>
            <person name="Knowles S.L."/>
            <person name="Oberlies N.H."/>
            <person name="Rokas A."/>
        </authorList>
    </citation>
    <scope>NUCLEOTIDE SEQUENCE [LARGE SCALE GENOMIC DNA]</scope>
    <source>
        <strain evidence="7">G536</strain>
    </source>
</reference>
<dbReference type="PANTHER" id="PTHR11360">
    <property type="entry name" value="MONOCARBOXYLATE TRANSPORTER"/>
    <property type="match status" value="1"/>
</dbReference>
<protein>
    <recommendedName>
        <fullName evidence="5">Major facilitator superfamily (MFS) profile domain-containing protein</fullName>
    </recommendedName>
</protein>
<sequence length="425" mass="45177">MDTSEKSDDNTPTTDSIPSREDVVPDADAPKEGLVAWLQVLGAFCVYLNTWGLLNSYGVFQTYYKLDFLSSLPTSTIGWIGSLQGALFFAVSIIVGPMFDLGYFRSLMWVGTAFIVVGMFLLSISSQLYQIILTQSVLVGIGEGCLFLPAPAVVAQYFDARLGLAVSLASVGSAVGGIIYPLIFTRILSSLGFGWATRVMGFVLLATSFLILLMKSKLKPAPTRSIIDWASFTDVPFMLLNLGLVFGFMGLYVIMTYFQLYALSRTSISATLADNLLIIINAGSLVGRVVLGYLADKTGSINMQTAVALVATVLTFSLLAAHTPAALVVVAVLFGIASGAFLGLPVASIVRLSDDPSKIGTRIGMTLLFVGVGALISYPIAGAIVGDNNNWLGLIIFSGVLLAASTIVLAMSRIAKVGKEWTKPL</sequence>
<feature type="transmembrane region" description="Helical" evidence="4">
    <location>
        <begin position="275"/>
        <end position="294"/>
    </location>
</feature>
<gene>
    <name evidence="6" type="ORF">FHL15_010459</name>
</gene>
<feature type="transmembrane region" description="Helical" evidence="4">
    <location>
        <begin position="235"/>
        <end position="255"/>
    </location>
</feature>
<dbReference type="AlphaFoldDB" id="A0A553HL79"/>
<dbReference type="PROSITE" id="PS50850">
    <property type="entry name" value="MFS"/>
    <property type="match status" value="1"/>
</dbReference>
<dbReference type="InterPro" id="IPR036259">
    <property type="entry name" value="MFS_trans_sf"/>
</dbReference>
<organism evidence="6 7">
    <name type="scientific">Xylaria flabelliformis</name>
    <dbReference type="NCBI Taxonomy" id="2512241"/>
    <lineage>
        <taxon>Eukaryota</taxon>
        <taxon>Fungi</taxon>
        <taxon>Dikarya</taxon>
        <taxon>Ascomycota</taxon>
        <taxon>Pezizomycotina</taxon>
        <taxon>Sordariomycetes</taxon>
        <taxon>Xylariomycetidae</taxon>
        <taxon>Xylariales</taxon>
        <taxon>Xylariaceae</taxon>
        <taxon>Xylaria</taxon>
    </lineage>
</organism>
<feature type="transmembrane region" description="Helical" evidence="4">
    <location>
        <begin position="34"/>
        <end position="54"/>
    </location>
</feature>
<dbReference type="Gene3D" id="1.20.1250.20">
    <property type="entry name" value="MFS general substrate transporter like domains"/>
    <property type="match status" value="2"/>
</dbReference>
<keyword evidence="4" id="KW-0472">Membrane</keyword>
<dbReference type="GO" id="GO:0016020">
    <property type="term" value="C:membrane"/>
    <property type="evidence" value="ECO:0007669"/>
    <property type="project" value="UniProtKB-SubCell"/>
</dbReference>
<feature type="region of interest" description="Disordered" evidence="3">
    <location>
        <begin position="1"/>
        <end position="24"/>
    </location>
</feature>
<evidence type="ECO:0000256" key="1">
    <source>
        <dbReference type="ARBA" id="ARBA00004141"/>
    </source>
</evidence>
<feature type="transmembrane region" description="Helical" evidence="4">
    <location>
        <begin position="107"/>
        <end position="125"/>
    </location>
</feature>
<feature type="transmembrane region" description="Helical" evidence="4">
    <location>
        <begin position="391"/>
        <end position="411"/>
    </location>
</feature>
<feature type="transmembrane region" description="Helical" evidence="4">
    <location>
        <begin position="131"/>
        <end position="150"/>
    </location>
</feature>
<comment type="similarity">
    <text evidence="2">Belongs to the major facilitator superfamily. Monocarboxylate porter (TC 2.A.1.13) family.</text>
</comment>
<dbReference type="InterPro" id="IPR050327">
    <property type="entry name" value="Proton-linked_MCT"/>
</dbReference>
<evidence type="ECO:0000313" key="7">
    <source>
        <dbReference type="Proteomes" id="UP000319160"/>
    </source>
</evidence>
<evidence type="ECO:0000313" key="6">
    <source>
        <dbReference type="EMBL" id="TRX88693.1"/>
    </source>
</evidence>
<dbReference type="InterPro" id="IPR011701">
    <property type="entry name" value="MFS"/>
</dbReference>
<feature type="transmembrane region" description="Helical" evidence="4">
    <location>
        <begin position="327"/>
        <end position="352"/>
    </location>
</feature>
<dbReference type="EMBL" id="VFLP01000082">
    <property type="protein sequence ID" value="TRX88693.1"/>
    <property type="molecule type" value="Genomic_DNA"/>
</dbReference>
<dbReference type="PANTHER" id="PTHR11360:SF234">
    <property type="entry name" value="MFS-TYPE TRANSPORTER DBAD-RELATED"/>
    <property type="match status" value="1"/>
</dbReference>
<evidence type="ECO:0000259" key="5">
    <source>
        <dbReference type="PROSITE" id="PS50850"/>
    </source>
</evidence>
<comment type="caution">
    <text evidence="6">The sequence shown here is derived from an EMBL/GenBank/DDBJ whole genome shotgun (WGS) entry which is preliminary data.</text>
</comment>
<evidence type="ECO:0000256" key="4">
    <source>
        <dbReference type="SAM" id="Phobius"/>
    </source>
</evidence>
<dbReference type="SUPFAM" id="SSF103473">
    <property type="entry name" value="MFS general substrate transporter"/>
    <property type="match status" value="1"/>
</dbReference>
<feature type="transmembrane region" description="Helical" evidence="4">
    <location>
        <begin position="74"/>
        <end position="95"/>
    </location>
</feature>
<dbReference type="Proteomes" id="UP000319160">
    <property type="component" value="Unassembled WGS sequence"/>
</dbReference>
<dbReference type="GO" id="GO:0022857">
    <property type="term" value="F:transmembrane transporter activity"/>
    <property type="evidence" value="ECO:0007669"/>
    <property type="project" value="InterPro"/>
</dbReference>
<name>A0A553HL79_9PEZI</name>
<feature type="transmembrane region" description="Helical" evidence="4">
    <location>
        <begin position="195"/>
        <end position="214"/>
    </location>
</feature>
<dbReference type="InterPro" id="IPR020846">
    <property type="entry name" value="MFS_dom"/>
</dbReference>
<feature type="domain" description="Major facilitator superfamily (MFS) profile" evidence="5">
    <location>
        <begin position="35"/>
        <end position="416"/>
    </location>
</feature>